<evidence type="ECO:0000256" key="1">
    <source>
        <dbReference type="SAM" id="Phobius"/>
    </source>
</evidence>
<dbReference type="Pfam" id="PF08238">
    <property type="entry name" value="Sel1"/>
    <property type="match status" value="3"/>
</dbReference>
<dbReference type="EMBL" id="QGGM01000002">
    <property type="protein sequence ID" value="PWK14586.1"/>
    <property type="molecule type" value="Genomic_DNA"/>
</dbReference>
<comment type="caution">
    <text evidence="2">The sequence shown here is derived from an EMBL/GenBank/DDBJ whole genome shotgun (WGS) entry which is preliminary data.</text>
</comment>
<dbReference type="PANTHER" id="PTHR43628">
    <property type="entry name" value="ACTIVATOR OF C KINASE PROTEIN 1-RELATED"/>
    <property type="match status" value="1"/>
</dbReference>
<gene>
    <name evidence="2" type="ORF">C8D84_10261</name>
</gene>
<evidence type="ECO:0000313" key="3">
    <source>
        <dbReference type="Proteomes" id="UP000245655"/>
    </source>
</evidence>
<dbReference type="PANTHER" id="PTHR43628:SF1">
    <property type="entry name" value="CHITIN SYNTHASE REGULATORY FACTOR 2-RELATED"/>
    <property type="match status" value="1"/>
</dbReference>
<dbReference type="SMART" id="SM00671">
    <property type="entry name" value="SEL1"/>
    <property type="match status" value="3"/>
</dbReference>
<dbReference type="SUPFAM" id="SSF81901">
    <property type="entry name" value="HCP-like"/>
    <property type="match status" value="1"/>
</dbReference>
<proteinExistence type="predicted"/>
<dbReference type="InterPro" id="IPR006597">
    <property type="entry name" value="Sel1-like"/>
</dbReference>
<keyword evidence="1" id="KW-0812">Transmembrane</keyword>
<name>A0A2V2A557_PSYIM</name>
<protein>
    <submittedName>
        <fullName evidence="2">Sel1 repeat-containing protein</fullName>
    </submittedName>
</protein>
<feature type="transmembrane region" description="Helical" evidence="1">
    <location>
        <begin position="32"/>
        <end position="49"/>
    </location>
</feature>
<keyword evidence="1" id="KW-0472">Membrane</keyword>
<dbReference type="RefSeq" id="WP_170108256.1">
    <property type="nucleotide sequence ID" value="NZ_CAJGZY010000002.1"/>
</dbReference>
<keyword evidence="3" id="KW-1185">Reference proteome</keyword>
<dbReference type="GeneID" id="60254240"/>
<dbReference type="Gene3D" id="1.25.40.10">
    <property type="entry name" value="Tetratricopeptide repeat domain"/>
    <property type="match status" value="1"/>
</dbReference>
<dbReference type="InterPro" id="IPR011990">
    <property type="entry name" value="TPR-like_helical_dom_sf"/>
</dbReference>
<dbReference type="InterPro" id="IPR052945">
    <property type="entry name" value="Mitotic_Regulator"/>
</dbReference>
<sequence length="225" mass="24757">MKNINRTFIILISVLNLSGCSSLTDLSMVDVSISIVVIAIIIGCWVSNVRTGRDMQESVDSIIQIRREQLEMAKSDLRPGIDEGDPVSQYLLALKFHTGDGVGQDLVAACYWYSLSAESGFIHAVTTLALMYIKGWGTKQDLTKAAKLLSIASKEGDLQAQNFLAAAYLNGWGVRKNEEKARYWLQQAAAQSSEESSESLNMLSPQSIESLTMVIQNGDEYIVLK</sequence>
<dbReference type="Proteomes" id="UP000245655">
    <property type="component" value="Unassembled WGS sequence"/>
</dbReference>
<accession>A0A2V2A557</accession>
<reference evidence="2 3" key="1">
    <citation type="submission" date="2018-05" db="EMBL/GenBank/DDBJ databases">
        <title>Genomic Encyclopedia of Type Strains, Phase IV (KMG-IV): sequencing the most valuable type-strain genomes for metagenomic binning, comparative biology and taxonomic classification.</title>
        <authorList>
            <person name="Goeker M."/>
        </authorList>
    </citation>
    <scope>NUCLEOTIDE SEQUENCE [LARGE SCALE GENOMIC DNA]</scope>
    <source>
        <strain evidence="2 3">DSM 7229</strain>
    </source>
</reference>
<dbReference type="AlphaFoldDB" id="A0A2V2A557"/>
<organism evidence="2 3">
    <name type="scientific">Psychrobacter immobilis</name>
    <dbReference type="NCBI Taxonomy" id="498"/>
    <lineage>
        <taxon>Bacteria</taxon>
        <taxon>Pseudomonadati</taxon>
        <taxon>Pseudomonadota</taxon>
        <taxon>Gammaproteobacteria</taxon>
        <taxon>Moraxellales</taxon>
        <taxon>Moraxellaceae</taxon>
        <taxon>Psychrobacter</taxon>
    </lineage>
</organism>
<keyword evidence="1" id="KW-1133">Transmembrane helix</keyword>
<evidence type="ECO:0000313" key="2">
    <source>
        <dbReference type="EMBL" id="PWK14586.1"/>
    </source>
</evidence>